<comment type="subcellular location">
    <subcellularLocation>
        <location evidence="9">Endomembrane system</location>
        <topology evidence="9">Single-pass membrane protein</topology>
    </subcellularLocation>
    <subcellularLocation>
        <location evidence="1">Membrane</location>
        <topology evidence="1">Single-pass type II membrane protein</topology>
    </subcellularLocation>
</comment>
<evidence type="ECO:0000259" key="10">
    <source>
        <dbReference type="Pfam" id="PF02434"/>
    </source>
</evidence>
<keyword evidence="4" id="KW-0808">Transferase</keyword>
<evidence type="ECO:0000313" key="12">
    <source>
        <dbReference type="Proteomes" id="UP000242450"/>
    </source>
</evidence>
<dbReference type="GO" id="GO:0012505">
    <property type="term" value="C:endomembrane system"/>
    <property type="evidence" value="ECO:0007669"/>
    <property type="project" value="UniProtKB-SubCell"/>
</dbReference>
<dbReference type="Gene3D" id="3.90.550.50">
    <property type="match status" value="2"/>
</dbReference>
<keyword evidence="5" id="KW-0812">Transmembrane</keyword>
<dbReference type="Pfam" id="PF02434">
    <property type="entry name" value="Fringe"/>
    <property type="match status" value="1"/>
</dbReference>
<evidence type="ECO:0000313" key="11">
    <source>
        <dbReference type="EMBL" id="OWK11108.1"/>
    </source>
</evidence>
<keyword evidence="6" id="KW-0735">Signal-anchor</keyword>
<evidence type="ECO:0000256" key="2">
    <source>
        <dbReference type="ARBA" id="ARBA00008661"/>
    </source>
</evidence>
<evidence type="ECO:0000256" key="6">
    <source>
        <dbReference type="ARBA" id="ARBA00022968"/>
    </source>
</evidence>
<dbReference type="EMBL" id="MKHE01000010">
    <property type="protein sequence ID" value="OWK11108.1"/>
    <property type="molecule type" value="Genomic_DNA"/>
</dbReference>
<organism evidence="11 12">
    <name type="scientific">Cervus elaphus hippelaphus</name>
    <name type="common">European red deer</name>
    <dbReference type="NCBI Taxonomy" id="46360"/>
    <lineage>
        <taxon>Eukaryota</taxon>
        <taxon>Metazoa</taxon>
        <taxon>Chordata</taxon>
        <taxon>Craniata</taxon>
        <taxon>Vertebrata</taxon>
        <taxon>Euteleostomi</taxon>
        <taxon>Mammalia</taxon>
        <taxon>Eutheria</taxon>
        <taxon>Laurasiatheria</taxon>
        <taxon>Artiodactyla</taxon>
        <taxon>Ruminantia</taxon>
        <taxon>Pecora</taxon>
        <taxon>Cervidae</taxon>
        <taxon>Cervinae</taxon>
        <taxon>Cervus</taxon>
    </lineage>
</organism>
<comment type="caution">
    <text evidence="11">The sequence shown here is derived from an EMBL/GenBank/DDBJ whole genome shotgun (WGS) entry which is preliminary data.</text>
</comment>
<sequence length="298" mass="33165">MPPPPHPFLLCFSRACCVTPGQAALSEPPRTRSQPLPLSTGHVVNTNCSAAHSRQALSCKMAVEYDRFIESGRKWFCHVDDDNYVNVRALLRLLGSYPHTQDVYLGKPSLDRPIQATERVSENKVRPVHFWFATGGAGFCISRGLALKMSPWASGGHFMSTAERIRLPDDCTIGYIVEALLGVPLVRCGLFHSHLENLQQVPASELHEQVRVQGMHLARPPLQLKLPWALLLGLQSGGCNVDLASWPEVTLSYGMFENKRNAVHIKGPFSVEADPSRFRSIHCHLYPDTPWCPRTAIL</sequence>
<protein>
    <submittedName>
        <fullName evidence="11">LFNG</fullName>
    </submittedName>
</protein>
<dbReference type="GO" id="GO:0016020">
    <property type="term" value="C:membrane"/>
    <property type="evidence" value="ECO:0007669"/>
    <property type="project" value="UniProtKB-SubCell"/>
</dbReference>
<evidence type="ECO:0000256" key="1">
    <source>
        <dbReference type="ARBA" id="ARBA00004606"/>
    </source>
</evidence>
<keyword evidence="8" id="KW-0472">Membrane</keyword>
<dbReference type="PANTHER" id="PTHR10811">
    <property type="entry name" value="FRINGE-RELATED"/>
    <property type="match status" value="1"/>
</dbReference>
<dbReference type="InterPro" id="IPR003378">
    <property type="entry name" value="Fringe-like_glycosylTrfase"/>
</dbReference>
<proteinExistence type="inferred from homology"/>
<evidence type="ECO:0000256" key="9">
    <source>
        <dbReference type="ARBA" id="ARBA00037847"/>
    </source>
</evidence>
<name>A0A212CYN5_CEREH</name>
<dbReference type="Proteomes" id="UP000242450">
    <property type="component" value="Chromosome 10"/>
</dbReference>
<dbReference type="OrthoDB" id="8959630at2759"/>
<evidence type="ECO:0000256" key="5">
    <source>
        <dbReference type="ARBA" id="ARBA00022692"/>
    </source>
</evidence>
<keyword evidence="7" id="KW-1133">Transmembrane helix</keyword>
<accession>A0A212CYN5</accession>
<keyword evidence="12" id="KW-1185">Reference proteome</keyword>
<dbReference type="AlphaFoldDB" id="A0A212CYN5"/>
<evidence type="ECO:0000256" key="3">
    <source>
        <dbReference type="ARBA" id="ARBA00022676"/>
    </source>
</evidence>
<evidence type="ECO:0000256" key="4">
    <source>
        <dbReference type="ARBA" id="ARBA00022679"/>
    </source>
</evidence>
<gene>
    <name evidence="11" type="ORF">Celaphus_00007360</name>
</gene>
<evidence type="ECO:0000256" key="8">
    <source>
        <dbReference type="ARBA" id="ARBA00023136"/>
    </source>
</evidence>
<comment type="similarity">
    <text evidence="2">Belongs to the glycosyltransferase 31 family.</text>
</comment>
<reference evidence="11 12" key="1">
    <citation type="journal article" date="2018" name="Mol. Genet. Genomics">
        <title>The red deer Cervus elaphus genome CerEla1.0: sequencing, annotating, genes, and chromosomes.</title>
        <authorList>
            <person name="Bana N.A."/>
            <person name="Nyiri A."/>
            <person name="Nagy J."/>
            <person name="Frank K."/>
            <person name="Nagy T."/>
            <person name="Steger V."/>
            <person name="Schiller M."/>
            <person name="Lakatos P."/>
            <person name="Sugar L."/>
            <person name="Horn P."/>
            <person name="Barta E."/>
            <person name="Orosz L."/>
        </authorList>
    </citation>
    <scope>NUCLEOTIDE SEQUENCE [LARGE SCALE GENOMIC DNA]</scope>
    <source>
        <strain evidence="11">Hungarian</strain>
    </source>
</reference>
<keyword evidence="3" id="KW-0328">Glycosyltransferase</keyword>
<feature type="domain" description="Fringe-like glycosyltransferase" evidence="10">
    <location>
        <begin position="38"/>
        <end position="277"/>
    </location>
</feature>
<evidence type="ECO:0000256" key="7">
    <source>
        <dbReference type="ARBA" id="ARBA00022989"/>
    </source>
</evidence>
<dbReference type="GO" id="GO:0016757">
    <property type="term" value="F:glycosyltransferase activity"/>
    <property type="evidence" value="ECO:0007669"/>
    <property type="project" value="UniProtKB-KW"/>
</dbReference>